<evidence type="ECO:0000256" key="6">
    <source>
        <dbReference type="SAM" id="Phobius"/>
    </source>
</evidence>
<feature type="transmembrane region" description="Helical" evidence="6">
    <location>
        <begin position="12"/>
        <end position="31"/>
    </location>
</feature>
<feature type="transmembrane region" description="Helical" evidence="6">
    <location>
        <begin position="70"/>
        <end position="91"/>
    </location>
</feature>
<sequence>MGESVLIDLLKIIFINLILSADSAFIIGIAIRELSSEQRKQVLGAVMFGISVIYILFSSLATFIIEIPFIKLAGGLVLIWIATNLFVNNNYSGNKTASVKGAIKFILTTNLIISLDNILAISAIARGNFLLIILGVSISVSLLVWISSFFTNFIVKFPSLIYGGAGTLIYVATLLILEDLHLNPHKNSTIPFLCLIITIVILIIRQQ</sequence>
<dbReference type="EMBL" id="JAUSTW010000003">
    <property type="protein sequence ID" value="MDQ0199173.1"/>
    <property type="molecule type" value="Genomic_DNA"/>
</dbReference>
<dbReference type="PANTHER" id="PTHR30238">
    <property type="entry name" value="MEMBRANE BOUND PREDICTED REDOX MODULATOR"/>
    <property type="match status" value="1"/>
</dbReference>
<feature type="transmembrane region" description="Helical" evidence="6">
    <location>
        <begin position="160"/>
        <end position="177"/>
    </location>
</feature>
<evidence type="ECO:0000256" key="2">
    <source>
        <dbReference type="ARBA" id="ARBA00007511"/>
    </source>
</evidence>
<keyword evidence="5 6" id="KW-0472">Membrane</keyword>
<dbReference type="PANTHER" id="PTHR30238:SF4">
    <property type="entry name" value="SLL1022 PROTEIN"/>
    <property type="match status" value="1"/>
</dbReference>
<comment type="similarity">
    <text evidence="2">Belongs to the TerC family.</text>
</comment>
<feature type="transmembrane region" description="Helical" evidence="6">
    <location>
        <begin position="43"/>
        <end position="64"/>
    </location>
</feature>
<dbReference type="InterPro" id="IPR005496">
    <property type="entry name" value="Integral_membrane_TerC"/>
</dbReference>
<accession>A0ABT9XUD5</accession>
<evidence type="ECO:0000256" key="1">
    <source>
        <dbReference type="ARBA" id="ARBA00004141"/>
    </source>
</evidence>
<evidence type="ECO:0000313" key="8">
    <source>
        <dbReference type="Proteomes" id="UP001224122"/>
    </source>
</evidence>
<feature type="transmembrane region" description="Helical" evidence="6">
    <location>
        <begin position="103"/>
        <end position="124"/>
    </location>
</feature>
<feature type="transmembrane region" description="Helical" evidence="6">
    <location>
        <begin position="130"/>
        <end position="153"/>
    </location>
</feature>
<dbReference type="Pfam" id="PF03741">
    <property type="entry name" value="TerC"/>
    <property type="match status" value="1"/>
</dbReference>
<keyword evidence="3 6" id="KW-0812">Transmembrane</keyword>
<reference evidence="7 8" key="1">
    <citation type="submission" date="2023-07" db="EMBL/GenBank/DDBJ databases">
        <title>Genomic Encyclopedia of Type Strains, Phase IV (KMG-IV): sequencing the most valuable type-strain genomes for metagenomic binning, comparative biology and taxonomic classification.</title>
        <authorList>
            <person name="Goeker M."/>
        </authorList>
    </citation>
    <scope>NUCLEOTIDE SEQUENCE [LARGE SCALE GENOMIC DNA]</scope>
    <source>
        <strain evidence="7 8">DSM 27594</strain>
    </source>
</reference>
<comment type="subcellular location">
    <subcellularLocation>
        <location evidence="1">Membrane</location>
        <topology evidence="1">Multi-pass membrane protein</topology>
    </subcellularLocation>
</comment>
<evidence type="ECO:0000256" key="4">
    <source>
        <dbReference type="ARBA" id="ARBA00022989"/>
    </source>
</evidence>
<evidence type="ECO:0000256" key="3">
    <source>
        <dbReference type="ARBA" id="ARBA00022692"/>
    </source>
</evidence>
<organism evidence="7 8">
    <name type="scientific">Neobacillus ginsengisoli</name>
    <dbReference type="NCBI Taxonomy" id="904295"/>
    <lineage>
        <taxon>Bacteria</taxon>
        <taxon>Bacillati</taxon>
        <taxon>Bacillota</taxon>
        <taxon>Bacilli</taxon>
        <taxon>Bacillales</taxon>
        <taxon>Bacillaceae</taxon>
        <taxon>Neobacillus</taxon>
    </lineage>
</organism>
<dbReference type="RefSeq" id="WP_307407801.1">
    <property type="nucleotide sequence ID" value="NZ_JAUSTW010000003.1"/>
</dbReference>
<evidence type="ECO:0000256" key="5">
    <source>
        <dbReference type="ARBA" id="ARBA00023136"/>
    </source>
</evidence>
<feature type="transmembrane region" description="Helical" evidence="6">
    <location>
        <begin position="189"/>
        <end position="205"/>
    </location>
</feature>
<keyword evidence="4 6" id="KW-1133">Transmembrane helix</keyword>
<protein>
    <submittedName>
        <fullName evidence="7">YjbE family integral membrane protein</fullName>
    </submittedName>
</protein>
<comment type="caution">
    <text evidence="7">The sequence shown here is derived from an EMBL/GenBank/DDBJ whole genome shotgun (WGS) entry which is preliminary data.</text>
</comment>
<proteinExistence type="inferred from homology"/>
<gene>
    <name evidence="7" type="ORF">J2S10_002331</name>
</gene>
<name>A0ABT9XUD5_9BACI</name>
<dbReference type="Proteomes" id="UP001224122">
    <property type="component" value="Unassembled WGS sequence"/>
</dbReference>
<evidence type="ECO:0000313" key="7">
    <source>
        <dbReference type="EMBL" id="MDQ0199173.1"/>
    </source>
</evidence>
<keyword evidence="8" id="KW-1185">Reference proteome</keyword>